<dbReference type="Proteomes" id="UP000440578">
    <property type="component" value="Unassembled WGS sequence"/>
</dbReference>
<dbReference type="Pfam" id="PF15306">
    <property type="entry name" value="LIN37"/>
    <property type="match status" value="1"/>
</dbReference>
<dbReference type="GO" id="GO:0000122">
    <property type="term" value="P:negative regulation of transcription by RNA polymerase II"/>
    <property type="evidence" value="ECO:0007669"/>
    <property type="project" value="TreeGrafter"/>
</dbReference>
<feature type="region of interest" description="Disordered" evidence="1">
    <location>
        <begin position="108"/>
        <end position="179"/>
    </location>
</feature>
<reference evidence="2 3" key="1">
    <citation type="submission" date="2019-07" db="EMBL/GenBank/DDBJ databases">
        <title>Draft genome assembly of a fouling barnacle, Amphibalanus amphitrite (Darwin, 1854): The first reference genome for Thecostraca.</title>
        <authorList>
            <person name="Kim W."/>
        </authorList>
    </citation>
    <scope>NUCLEOTIDE SEQUENCE [LARGE SCALE GENOMIC DNA]</scope>
    <source>
        <strain evidence="2">SNU_AA5</strain>
        <tissue evidence="2">Soma without cirri and trophi</tissue>
    </source>
</reference>
<proteinExistence type="predicted"/>
<dbReference type="AlphaFoldDB" id="A0A6A4WHH2"/>
<dbReference type="PANTHER" id="PTHR31336">
    <property type="entry name" value="LIN37 HOMOLOG"/>
    <property type="match status" value="1"/>
</dbReference>
<gene>
    <name evidence="2" type="primary">Lin37</name>
    <name evidence="2" type="ORF">FJT64_022869</name>
</gene>
<dbReference type="PANTHER" id="PTHR31336:SF3">
    <property type="entry name" value="PROTEIN LIN-37 HOMOLOG"/>
    <property type="match status" value="1"/>
</dbReference>
<dbReference type="EMBL" id="VIIS01000748">
    <property type="protein sequence ID" value="KAF0305493.1"/>
    <property type="molecule type" value="Genomic_DNA"/>
</dbReference>
<accession>A0A6A4WHH2</accession>
<feature type="compositionally biased region" description="Low complexity" evidence="1">
    <location>
        <begin position="18"/>
        <end position="28"/>
    </location>
</feature>
<evidence type="ECO:0000313" key="3">
    <source>
        <dbReference type="Proteomes" id="UP000440578"/>
    </source>
</evidence>
<dbReference type="OrthoDB" id="6287771at2759"/>
<organism evidence="2 3">
    <name type="scientific">Amphibalanus amphitrite</name>
    <name type="common">Striped barnacle</name>
    <name type="synonym">Balanus amphitrite</name>
    <dbReference type="NCBI Taxonomy" id="1232801"/>
    <lineage>
        <taxon>Eukaryota</taxon>
        <taxon>Metazoa</taxon>
        <taxon>Ecdysozoa</taxon>
        <taxon>Arthropoda</taxon>
        <taxon>Crustacea</taxon>
        <taxon>Multicrustacea</taxon>
        <taxon>Cirripedia</taxon>
        <taxon>Thoracica</taxon>
        <taxon>Thoracicalcarea</taxon>
        <taxon>Balanomorpha</taxon>
        <taxon>Balanoidea</taxon>
        <taxon>Balanidae</taxon>
        <taxon>Amphibalaninae</taxon>
        <taxon>Amphibalanus</taxon>
    </lineage>
</organism>
<dbReference type="InterPro" id="IPR028226">
    <property type="entry name" value="LIN37"/>
</dbReference>
<comment type="caution">
    <text evidence="2">The sequence shown here is derived from an EMBL/GenBank/DDBJ whole genome shotgun (WGS) entry which is preliminary data.</text>
</comment>
<sequence length="221" mass="24040">MFVPPGARAMDPISEARGQLQGALQAAGSRKRGSEWDSSEEDNLIDIQDISSPSRGSKRRRRKPAAPGNLPDTYVMKLFDRSVNLAQFPAGSSLYPVCRAWMANDPNGTAAAPPPKAEPKEEPSDGDLVYQLPPPLFPPLDEDGQPANLRVPAGLRPPDPAQLPELQPSKADDAPPKSQILAGHLARWRSVRDQWRTAAANNERRYTDSFAVLSSICIPDS</sequence>
<dbReference type="GO" id="GO:0031523">
    <property type="term" value="C:Myb complex"/>
    <property type="evidence" value="ECO:0007669"/>
    <property type="project" value="TreeGrafter"/>
</dbReference>
<name>A0A6A4WHH2_AMPAM</name>
<dbReference type="GO" id="GO:0017053">
    <property type="term" value="C:transcription repressor complex"/>
    <property type="evidence" value="ECO:0007669"/>
    <property type="project" value="InterPro"/>
</dbReference>
<feature type="region of interest" description="Disordered" evidence="1">
    <location>
        <begin position="18"/>
        <end position="72"/>
    </location>
</feature>
<keyword evidence="3" id="KW-1185">Reference proteome</keyword>
<protein>
    <submittedName>
        <fullName evidence="2">Protein lin-37</fullName>
    </submittedName>
</protein>
<evidence type="ECO:0000256" key="1">
    <source>
        <dbReference type="SAM" id="MobiDB-lite"/>
    </source>
</evidence>
<evidence type="ECO:0000313" key="2">
    <source>
        <dbReference type="EMBL" id="KAF0305493.1"/>
    </source>
</evidence>